<dbReference type="PANTHER" id="PTHR12316">
    <property type="entry name" value="NINJURIN-RELATED"/>
    <property type="match status" value="1"/>
</dbReference>
<dbReference type="InterPro" id="IPR007007">
    <property type="entry name" value="Ninjurin"/>
</dbReference>
<protein>
    <recommendedName>
        <fullName evidence="10">Ninjurin-1</fullName>
    </recommendedName>
</protein>
<evidence type="ECO:0000256" key="3">
    <source>
        <dbReference type="ARBA" id="ARBA00022692"/>
    </source>
</evidence>
<dbReference type="Proteomes" id="UP001107558">
    <property type="component" value="Chromosome 1"/>
</dbReference>
<organism evidence="8 9">
    <name type="scientific">Polypedilum vanderplanki</name>
    <name type="common">Sleeping chironomid midge</name>
    <dbReference type="NCBI Taxonomy" id="319348"/>
    <lineage>
        <taxon>Eukaryota</taxon>
        <taxon>Metazoa</taxon>
        <taxon>Ecdysozoa</taxon>
        <taxon>Arthropoda</taxon>
        <taxon>Hexapoda</taxon>
        <taxon>Insecta</taxon>
        <taxon>Pterygota</taxon>
        <taxon>Neoptera</taxon>
        <taxon>Endopterygota</taxon>
        <taxon>Diptera</taxon>
        <taxon>Nematocera</taxon>
        <taxon>Chironomoidea</taxon>
        <taxon>Chironomidae</taxon>
        <taxon>Chironominae</taxon>
        <taxon>Polypedilum</taxon>
        <taxon>Polypedilum</taxon>
    </lineage>
</organism>
<keyword evidence="5 7" id="KW-1133">Transmembrane helix</keyword>
<gene>
    <name evidence="8" type="ORF">PVAND_012109</name>
</gene>
<name>A0A9J6CKK9_POLVA</name>
<dbReference type="OrthoDB" id="6114058at2759"/>
<keyword evidence="4" id="KW-0130">Cell adhesion</keyword>
<evidence type="ECO:0000313" key="8">
    <source>
        <dbReference type="EMBL" id="KAG5682777.1"/>
    </source>
</evidence>
<evidence type="ECO:0000256" key="2">
    <source>
        <dbReference type="ARBA" id="ARBA00008141"/>
    </source>
</evidence>
<reference evidence="8" key="1">
    <citation type="submission" date="2021-03" db="EMBL/GenBank/DDBJ databases">
        <title>Chromosome level genome of the anhydrobiotic midge Polypedilum vanderplanki.</title>
        <authorList>
            <person name="Yoshida Y."/>
            <person name="Kikawada T."/>
            <person name="Gusev O."/>
        </authorList>
    </citation>
    <scope>NUCLEOTIDE SEQUENCE</scope>
    <source>
        <strain evidence="8">NIAS01</strain>
        <tissue evidence="8">Whole body or cell culture</tissue>
    </source>
</reference>
<keyword evidence="3 7" id="KW-0812">Transmembrane</keyword>
<evidence type="ECO:0000256" key="6">
    <source>
        <dbReference type="ARBA" id="ARBA00023136"/>
    </source>
</evidence>
<dbReference type="GO" id="GO:0016020">
    <property type="term" value="C:membrane"/>
    <property type="evidence" value="ECO:0007669"/>
    <property type="project" value="UniProtKB-SubCell"/>
</dbReference>
<evidence type="ECO:0000256" key="5">
    <source>
        <dbReference type="ARBA" id="ARBA00022989"/>
    </source>
</evidence>
<comment type="similarity">
    <text evidence="2">Belongs to the ninjurin family.</text>
</comment>
<feature type="transmembrane region" description="Helical" evidence="7">
    <location>
        <begin position="135"/>
        <end position="155"/>
    </location>
</feature>
<dbReference type="GO" id="GO:0042246">
    <property type="term" value="P:tissue regeneration"/>
    <property type="evidence" value="ECO:0007669"/>
    <property type="project" value="InterPro"/>
</dbReference>
<dbReference type="PANTHER" id="PTHR12316:SF1">
    <property type="entry name" value="NINJURIN-B"/>
    <property type="match status" value="1"/>
</dbReference>
<comment type="subcellular location">
    <subcellularLocation>
        <location evidence="1">Membrane</location>
        <topology evidence="1">Multi-pass membrane protein</topology>
    </subcellularLocation>
</comment>
<keyword evidence="6 7" id="KW-0472">Membrane</keyword>
<evidence type="ECO:0000256" key="7">
    <source>
        <dbReference type="SAM" id="Phobius"/>
    </source>
</evidence>
<proteinExistence type="inferred from homology"/>
<comment type="caution">
    <text evidence="8">The sequence shown here is derived from an EMBL/GenBank/DDBJ whole genome shotgun (WGS) entry which is preliminary data.</text>
</comment>
<accession>A0A9J6CKK9</accession>
<dbReference type="GO" id="GO:0007155">
    <property type="term" value="P:cell adhesion"/>
    <property type="evidence" value="ECO:0007669"/>
    <property type="project" value="UniProtKB-KW"/>
</dbReference>
<dbReference type="EMBL" id="JADBJN010000001">
    <property type="protein sequence ID" value="KAG5682777.1"/>
    <property type="molecule type" value="Genomic_DNA"/>
</dbReference>
<dbReference type="AlphaFoldDB" id="A0A9J6CKK9"/>
<dbReference type="Pfam" id="PF04923">
    <property type="entry name" value="Ninjurin"/>
    <property type="match status" value="1"/>
</dbReference>
<sequence length="164" mass="18746">MDRQEEEVNKNGGLEIVSLTEIRNRISADVEGDVIEEGKDVTDGPNRRQRNVSEYYQSKKLMAEGMMDLSLLTANANQLKFILYFNKDARTFYPALVLIILSLILQVAVGILLIFRRRFKSSGQKQRASLMKEYLVLLIFLTTLINILVAVFSPVDTTMTQRQQ</sequence>
<evidence type="ECO:0008006" key="10">
    <source>
        <dbReference type="Google" id="ProtNLM"/>
    </source>
</evidence>
<feature type="transmembrane region" description="Helical" evidence="7">
    <location>
        <begin position="92"/>
        <end position="115"/>
    </location>
</feature>
<keyword evidence="9" id="KW-1185">Reference proteome</keyword>
<evidence type="ECO:0000313" key="9">
    <source>
        <dbReference type="Proteomes" id="UP001107558"/>
    </source>
</evidence>
<evidence type="ECO:0000256" key="4">
    <source>
        <dbReference type="ARBA" id="ARBA00022889"/>
    </source>
</evidence>
<evidence type="ECO:0000256" key="1">
    <source>
        <dbReference type="ARBA" id="ARBA00004141"/>
    </source>
</evidence>